<evidence type="ECO:0000256" key="2">
    <source>
        <dbReference type="SAM" id="MobiDB-lite"/>
    </source>
</evidence>
<dbReference type="EMBL" id="QUMO01000006">
    <property type="protein sequence ID" value="REF83237.1"/>
    <property type="molecule type" value="Genomic_DNA"/>
</dbReference>
<reference evidence="5 6" key="1">
    <citation type="submission" date="2018-08" db="EMBL/GenBank/DDBJ databases">
        <title>Genomic Encyclopedia of Type Strains, Phase IV (KMG-IV): sequencing the most valuable type-strain genomes for metagenomic binning, comparative biology and taxonomic classification.</title>
        <authorList>
            <person name="Goeker M."/>
        </authorList>
    </citation>
    <scope>NUCLEOTIDE SEQUENCE [LARGE SCALE GENOMIC DNA]</scope>
    <source>
        <strain evidence="5 6">BW863</strain>
    </source>
</reference>
<organism evidence="5 6">
    <name type="scientific">Methylovirgula ligni</name>
    <dbReference type="NCBI Taxonomy" id="569860"/>
    <lineage>
        <taxon>Bacteria</taxon>
        <taxon>Pseudomonadati</taxon>
        <taxon>Pseudomonadota</taxon>
        <taxon>Alphaproteobacteria</taxon>
        <taxon>Hyphomicrobiales</taxon>
        <taxon>Beijerinckiaceae</taxon>
        <taxon>Methylovirgula</taxon>
    </lineage>
</organism>
<dbReference type="InterPro" id="IPR023346">
    <property type="entry name" value="Lysozyme-like_dom_sf"/>
</dbReference>
<feature type="signal peptide" evidence="3">
    <location>
        <begin position="1"/>
        <end position="35"/>
    </location>
</feature>
<feature type="chain" id="PRO_5017655177" evidence="3">
    <location>
        <begin position="36"/>
        <end position="278"/>
    </location>
</feature>
<feature type="region of interest" description="Disordered" evidence="2">
    <location>
        <begin position="40"/>
        <end position="61"/>
    </location>
</feature>
<evidence type="ECO:0000313" key="5">
    <source>
        <dbReference type="EMBL" id="REF83237.1"/>
    </source>
</evidence>
<comment type="caution">
    <text evidence="5">The sequence shown here is derived from an EMBL/GenBank/DDBJ whole genome shotgun (WGS) entry which is preliminary data.</text>
</comment>
<name>A0A3D9YKY3_9HYPH</name>
<dbReference type="Proteomes" id="UP000256900">
    <property type="component" value="Unassembled WGS sequence"/>
</dbReference>
<dbReference type="InterPro" id="IPR008258">
    <property type="entry name" value="Transglycosylase_SLT_dom_1"/>
</dbReference>
<dbReference type="SUPFAM" id="SSF53955">
    <property type="entry name" value="Lysozyme-like"/>
    <property type="match status" value="1"/>
</dbReference>
<accession>A0A3D9YKY3</accession>
<evidence type="ECO:0000259" key="4">
    <source>
        <dbReference type="Pfam" id="PF01464"/>
    </source>
</evidence>
<evidence type="ECO:0000256" key="1">
    <source>
        <dbReference type="ARBA" id="ARBA00009387"/>
    </source>
</evidence>
<keyword evidence="3" id="KW-0732">Signal</keyword>
<proteinExistence type="inferred from homology"/>
<keyword evidence="6" id="KW-1185">Reference proteome</keyword>
<gene>
    <name evidence="5" type="ORF">DES32_3153</name>
</gene>
<sequence length="278" mass="30832">MIFEPSRHGATARAYVMAALLALVTLLILAPHAHAASRHHHWHHHWHHHHARHHHARHHHHRHAGVAHHRHRAAIAIDVKTGAVEPVRDPFSFLAGSLFRAPAPAALVFDHEVIRPAVRAIEGAARFASAGYVIVARRARDIGVPLPLAMSLTVQESGGNCHAHGPPDGRGVLQVEPGTARKDGFDPRKLFDCDYGAVAGLTEMKHLLDAEGGVTCRAISLYNGSEGYVDRRGGCTRYGRQVLARARKLEAIPDFEALVLQADWRPHGWHARRWHWRA</sequence>
<comment type="similarity">
    <text evidence="1">Belongs to the virb1 family.</text>
</comment>
<dbReference type="Gene3D" id="1.10.530.10">
    <property type="match status" value="1"/>
</dbReference>
<dbReference type="Pfam" id="PF01464">
    <property type="entry name" value="SLT"/>
    <property type="match status" value="1"/>
</dbReference>
<dbReference type="RefSeq" id="WP_115837751.1">
    <property type="nucleotide sequence ID" value="NZ_CP025086.1"/>
</dbReference>
<protein>
    <submittedName>
        <fullName evidence="5">Soluble lytic murein transglycosylase-like protein</fullName>
    </submittedName>
</protein>
<dbReference type="CDD" id="cd00254">
    <property type="entry name" value="LT-like"/>
    <property type="match status" value="1"/>
</dbReference>
<feature type="domain" description="Transglycosylase SLT" evidence="4">
    <location>
        <begin position="140"/>
        <end position="232"/>
    </location>
</feature>
<dbReference type="AlphaFoldDB" id="A0A3D9YKY3"/>
<evidence type="ECO:0000313" key="6">
    <source>
        <dbReference type="Proteomes" id="UP000256900"/>
    </source>
</evidence>
<evidence type="ECO:0000256" key="3">
    <source>
        <dbReference type="SAM" id="SignalP"/>
    </source>
</evidence>